<accession>A0A1G2PSS2</accession>
<organism evidence="1 2">
    <name type="scientific">Candidatus Terrybacteria bacterium RIFCSPLOWO2_01_FULL_40_23</name>
    <dbReference type="NCBI Taxonomy" id="1802366"/>
    <lineage>
        <taxon>Bacteria</taxon>
        <taxon>Candidatus Terryibacteriota</taxon>
    </lineage>
</organism>
<reference evidence="1 2" key="1">
    <citation type="journal article" date="2016" name="Nat. Commun.">
        <title>Thousands of microbial genomes shed light on interconnected biogeochemical processes in an aquifer system.</title>
        <authorList>
            <person name="Anantharaman K."/>
            <person name="Brown C.T."/>
            <person name="Hug L.A."/>
            <person name="Sharon I."/>
            <person name="Castelle C.J."/>
            <person name="Probst A.J."/>
            <person name="Thomas B.C."/>
            <person name="Singh A."/>
            <person name="Wilkins M.J."/>
            <person name="Karaoz U."/>
            <person name="Brodie E.L."/>
            <person name="Williams K.H."/>
            <person name="Hubbard S.S."/>
            <person name="Banfield J.F."/>
        </authorList>
    </citation>
    <scope>NUCLEOTIDE SEQUENCE [LARGE SCALE GENOMIC DNA]</scope>
</reference>
<dbReference type="AlphaFoldDB" id="A0A1G2PSS2"/>
<evidence type="ECO:0000313" key="2">
    <source>
        <dbReference type="Proteomes" id="UP000176951"/>
    </source>
</evidence>
<gene>
    <name evidence="1" type="ORF">A3A97_00820</name>
</gene>
<evidence type="ECO:0000313" key="1">
    <source>
        <dbReference type="EMBL" id="OHA51374.1"/>
    </source>
</evidence>
<protein>
    <submittedName>
        <fullName evidence="1">Uncharacterized protein</fullName>
    </submittedName>
</protein>
<sequence length="229" mass="26756">MLRSPLPGEVWRIDAYQAHCLLTALERFTDFFHEDLLLWYWIQQFASDAVVYDPDTDQNLQAVTLITPTDKDPEFFERIIEKELQHLAYHDSTYKLSCGHEAREHETCLSDWKDQEIELAKKFASSREAVSRLPLADQIFGSGPFLSRADAERIIEEEVKRHILRRKMRDAESLRELESEEGQRLLQEAGLPPYNRAETIARMNRACQASAEDARAQLREIMEKYIVKE</sequence>
<dbReference type="Proteomes" id="UP000176951">
    <property type="component" value="Unassembled WGS sequence"/>
</dbReference>
<dbReference type="EMBL" id="MHSW01000023">
    <property type="protein sequence ID" value="OHA51374.1"/>
    <property type="molecule type" value="Genomic_DNA"/>
</dbReference>
<name>A0A1G2PSS2_9BACT</name>
<comment type="caution">
    <text evidence="1">The sequence shown here is derived from an EMBL/GenBank/DDBJ whole genome shotgun (WGS) entry which is preliminary data.</text>
</comment>
<proteinExistence type="predicted"/>